<dbReference type="GO" id="GO:0046983">
    <property type="term" value="F:protein dimerization activity"/>
    <property type="evidence" value="ECO:0007669"/>
    <property type="project" value="InterPro"/>
</dbReference>
<dbReference type="PANTHER" id="PTHR11800:SF13">
    <property type="entry name" value="DNA-DIRECTED RNA POLYMERASES I AND III SUBUNIT RPAC1"/>
    <property type="match status" value="1"/>
</dbReference>
<dbReference type="GO" id="GO:0006351">
    <property type="term" value="P:DNA-templated transcription"/>
    <property type="evidence" value="ECO:0007669"/>
    <property type="project" value="InterPro"/>
</dbReference>
<dbReference type="OrthoDB" id="270173at2759"/>
<evidence type="ECO:0000256" key="6">
    <source>
        <dbReference type="ARBA" id="ARBA00025804"/>
    </source>
</evidence>
<organism evidence="8 9">
    <name type="scientific">Ooceraea biroi</name>
    <name type="common">Clonal raider ant</name>
    <name type="synonym">Cerapachys biroi</name>
    <dbReference type="NCBI Taxonomy" id="2015173"/>
    <lineage>
        <taxon>Eukaryota</taxon>
        <taxon>Metazoa</taxon>
        <taxon>Ecdysozoa</taxon>
        <taxon>Arthropoda</taxon>
        <taxon>Hexapoda</taxon>
        <taxon>Insecta</taxon>
        <taxon>Pterygota</taxon>
        <taxon>Neoptera</taxon>
        <taxon>Endopterygota</taxon>
        <taxon>Hymenoptera</taxon>
        <taxon>Apocrita</taxon>
        <taxon>Aculeata</taxon>
        <taxon>Formicoidea</taxon>
        <taxon>Formicidae</taxon>
        <taxon>Dorylinae</taxon>
        <taxon>Ooceraea</taxon>
    </lineage>
</organism>
<gene>
    <name evidence="8" type="ORF">X777_06618</name>
</gene>
<keyword evidence="9" id="KW-1185">Reference proteome</keyword>
<comment type="similarity">
    <text evidence="6">Belongs to the archaeal Rpo3/eukaryotic RPB3 RNA polymerase subunit family.</text>
</comment>
<comment type="subcellular location">
    <subcellularLocation>
        <location evidence="1">Nucleus</location>
    </subcellularLocation>
</comment>
<dbReference type="EMBL" id="KK107262">
    <property type="protein sequence ID" value="EZA53915.1"/>
    <property type="molecule type" value="Genomic_DNA"/>
</dbReference>
<dbReference type="Gene3D" id="3.30.1360.10">
    <property type="entry name" value="RNA polymerase, RBP11-like subunit"/>
    <property type="match status" value="1"/>
</dbReference>
<keyword evidence="4" id="KW-0804">Transcription</keyword>
<evidence type="ECO:0000259" key="7">
    <source>
        <dbReference type="SMART" id="SM00662"/>
    </source>
</evidence>
<dbReference type="GO" id="GO:0005666">
    <property type="term" value="C:RNA polymerase III complex"/>
    <property type="evidence" value="ECO:0007669"/>
    <property type="project" value="TreeGrafter"/>
</dbReference>
<evidence type="ECO:0000313" key="9">
    <source>
        <dbReference type="Proteomes" id="UP000053097"/>
    </source>
</evidence>
<dbReference type="GO" id="GO:0005736">
    <property type="term" value="C:RNA polymerase I complex"/>
    <property type="evidence" value="ECO:0007669"/>
    <property type="project" value="TreeGrafter"/>
</dbReference>
<name>A0A026WCW5_OOCBI</name>
<dbReference type="InterPro" id="IPR011263">
    <property type="entry name" value="DNA-dir_RNA_pol_RpoA/D/Rpb3"/>
</dbReference>
<evidence type="ECO:0000256" key="1">
    <source>
        <dbReference type="ARBA" id="ARBA00004123"/>
    </source>
</evidence>
<dbReference type="GO" id="GO:0003899">
    <property type="term" value="F:DNA-directed RNA polymerase activity"/>
    <property type="evidence" value="ECO:0007669"/>
    <property type="project" value="InterPro"/>
</dbReference>
<dbReference type="Pfam" id="PF01193">
    <property type="entry name" value="RNA_pol_L"/>
    <property type="match status" value="1"/>
</dbReference>
<dbReference type="Pfam" id="PF01000">
    <property type="entry name" value="RNA_pol_A_bac"/>
    <property type="match status" value="1"/>
</dbReference>
<evidence type="ECO:0000256" key="3">
    <source>
        <dbReference type="ARBA" id="ARBA00022478"/>
    </source>
</evidence>
<dbReference type="SMART" id="SM00662">
    <property type="entry name" value="RPOLD"/>
    <property type="match status" value="1"/>
</dbReference>
<dbReference type="InterPro" id="IPR050518">
    <property type="entry name" value="Rpo3/RPB3_RNA_Pol_subunit"/>
</dbReference>
<reference evidence="8 9" key="1">
    <citation type="journal article" date="2014" name="Curr. Biol.">
        <title>The genome of the clonal raider ant Cerapachys biroi.</title>
        <authorList>
            <person name="Oxley P.R."/>
            <person name="Ji L."/>
            <person name="Fetter-Pruneda I."/>
            <person name="McKenzie S.K."/>
            <person name="Li C."/>
            <person name="Hu H."/>
            <person name="Zhang G."/>
            <person name="Kronauer D.J."/>
        </authorList>
    </citation>
    <scope>NUCLEOTIDE SEQUENCE [LARGE SCALE GENOMIC DNA]</scope>
</reference>
<evidence type="ECO:0000256" key="4">
    <source>
        <dbReference type="ARBA" id="ARBA00023163"/>
    </source>
</evidence>
<proteinExistence type="inferred from homology"/>
<dbReference type="AlphaFoldDB" id="A0A026WCW5"/>
<dbReference type="InterPro" id="IPR011262">
    <property type="entry name" value="DNA-dir_RNA_pol_insert"/>
</dbReference>
<dbReference type="InterPro" id="IPR036603">
    <property type="entry name" value="RBP11-like"/>
</dbReference>
<protein>
    <recommendedName>
        <fullName evidence="2">DNA-directed RNA polymerases I and III subunit RPAC1</fullName>
    </recommendedName>
</protein>
<dbReference type="STRING" id="2015173.A0A026WCW5"/>
<dbReference type="OMA" id="MFPEVVF"/>
<dbReference type="NCBIfam" id="NF001988">
    <property type="entry name" value="PRK00783.1"/>
    <property type="match status" value="1"/>
</dbReference>
<sequence length="348" mass="39971">MPNPARDKKQDPRWCMKEHENVREYTYYPEKSTALEKIKKKLKIEVVREQDRELEFDLIGCDTSLVNAFRRILISEVPSMAIEQVYIVNNTSILQDEVFAHRMGLIPLRADARLFEFPPQNKRPNGEIGDQDTLRYELKVTCTKNPQAPKLSTLPDDLYRNSKIYSKDIKWVPIGRQADMFPRGTEQFGMVDEDILIAKLRPGHEIHAYMHAVKGVGKDHAKFSPVALATYRLMPGIELLKSIRNADADLLQKCFSPGVIEVVEQQTSSGEKNREARVANARYDNCSRNVFYHEQLKNCVELTRIRDHFIFTVETVGALPSSVLFIEAVKVLKNKCRTFLAEMDGVNK</sequence>
<dbReference type="InterPro" id="IPR033901">
    <property type="entry name" value="RNAPI/III_AC40"/>
</dbReference>
<dbReference type="CDD" id="cd07032">
    <property type="entry name" value="RNAP_I_II_AC40"/>
    <property type="match status" value="1"/>
</dbReference>
<feature type="domain" description="DNA-directed RNA polymerase RpoA/D/Rpb3-type" evidence="7">
    <location>
        <begin position="53"/>
        <end position="342"/>
    </location>
</feature>
<dbReference type="SUPFAM" id="SSF56553">
    <property type="entry name" value="Insert subdomain of RNA polymerase alpha subunit"/>
    <property type="match status" value="1"/>
</dbReference>
<dbReference type="FunFam" id="2.170.120.12:FF:000003">
    <property type="entry name" value="Dna-directed rna polymerases i and iii subunit"/>
    <property type="match status" value="1"/>
</dbReference>
<evidence type="ECO:0000313" key="8">
    <source>
        <dbReference type="EMBL" id="EZA53915.1"/>
    </source>
</evidence>
<dbReference type="Proteomes" id="UP000053097">
    <property type="component" value="Unassembled WGS sequence"/>
</dbReference>
<evidence type="ECO:0000256" key="5">
    <source>
        <dbReference type="ARBA" id="ARBA00023242"/>
    </source>
</evidence>
<dbReference type="HAMAP" id="MF_00320">
    <property type="entry name" value="RNApol_arch_Rpo3"/>
    <property type="match status" value="1"/>
</dbReference>
<accession>A0A026WCW5</accession>
<keyword evidence="3 8" id="KW-0240">DNA-directed RNA polymerase</keyword>
<dbReference type="PANTHER" id="PTHR11800">
    <property type="entry name" value="DNA-DIRECTED RNA POLYMERASE"/>
    <property type="match status" value="1"/>
</dbReference>
<keyword evidence="5" id="KW-0539">Nucleus</keyword>
<dbReference type="SUPFAM" id="SSF55257">
    <property type="entry name" value="RBP11-like subunits of RNA polymerase"/>
    <property type="match status" value="1"/>
</dbReference>
<dbReference type="InterPro" id="IPR022842">
    <property type="entry name" value="RNAP_Rpo3/Rpb3/RPAC1"/>
</dbReference>
<evidence type="ECO:0000256" key="2">
    <source>
        <dbReference type="ARBA" id="ARBA00022083"/>
    </source>
</evidence>
<dbReference type="InterPro" id="IPR036643">
    <property type="entry name" value="RNApol_insert_sf"/>
</dbReference>
<dbReference type="Gene3D" id="2.170.120.12">
    <property type="entry name" value="DNA-directed RNA polymerase, insert domain"/>
    <property type="match status" value="1"/>
</dbReference>